<sequence>MQTDDDLTHFAAQGAPPLPPFTKQGDVEHDGARIWYAAYGADPTVILLHGGLGHSGNWGYQLPTLLAAGYGVLVIDSRGHGRSTRDGRPYRYARMADDLLAVMDALRIPHAALAGWSDGACVALIAAHRAPQRVDGVFFFGCNMDASGVKPPASNPIVERCFARHAQDYAALSPTPEEFDAFVAAVSLMMSSQPDYRVQELAAIRVPVTIVHSEHDEFIRVEHAVYLSRSIPGARLVMLPGVSHFAPLQRPAVFNRALLDFLADVMCRKAF</sequence>
<dbReference type="InterPro" id="IPR000073">
    <property type="entry name" value="AB_hydrolase_1"/>
</dbReference>
<name>A0A656VK85_SERMA</name>
<dbReference type="Proteomes" id="UP000037482">
    <property type="component" value="Unassembled WGS sequence"/>
</dbReference>
<proteinExistence type="predicted"/>
<protein>
    <submittedName>
        <fullName evidence="3">Alpha/beta hydrolase</fullName>
    </submittedName>
</protein>
<dbReference type="AlphaFoldDB" id="A0A656VK85"/>
<dbReference type="InterPro" id="IPR050471">
    <property type="entry name" value="AB_hydrolase"/>
</dbReference>
<dbReference type="RefSeq" id="WP_049295671.1">
    <property type="nucleotide sequence ID" value="NZ_LFJS01000012.1"/>
</dbReference>
<feature type="region of interest" description="Disordered" evidence="1">
    <location>
        <begin position="1"/>
        <end position="22"/>
    </location>
</feature>
<dbReference type="SUPFAM" id="SSF53474">
    <property type="entry name" value="alpha/beta-Hydrolases"/>
    <property type="match status" value="1"/>
</dbReference>
<evidence type="ECO:0000256" key="1">
    <source>
        <dbReference type="SAM" id="MobiDB-lite"/>
    </source>
</evidence>
<keyword evidence="3" id="KW-0378">Hydrolase</keyword>
<reference evidence="3 4" key="1">
    <citation type="submission" date="2015-06" db="EMBL/GenBank/DDBJ databases">
        <title>Draft Genome of Serratia marcescens Strain AH0650_Sm1.</title>
        <authorList>
            <person name="Wan Y."/>
            <person name="Gorrie C."/>
            <person name="Holt K."/>
        </authorList>
    </citation>
    <scope>NUCLEOTIDE SEQUENCE [LARGE SCALE GENOMIC DNA]</scope>
    <source>
        <strain evidence="3 4">AH0650_Sm1</strain>
    </source>
</reference>
<accession>A0A656VK85</accession>
<dbReference type="GO" id="GO:0016787">
    <property type="term" value="F:hydrolase activity"/>
    <property type="evidence" value="ECO:0007669"/>
    <property type="project" value="UniProtKB-KW"/>
</dbReference>
<evidence type="ECO:0000313" key="3">
    <source>
        <dbReference type="EMBL" id="KMU52350.1"/>
    </source>
</evidence>
<dbReference type="EMBL" id="LFJS01000012">
    <property type="protein sequence ID" value="KMU52350.1"/>
    <property type="molecule type" value="Genomic_DNA"/>
</dbReference>
<dbReference type="Pfam" id="PF00561">
    <property type="entry name" value="Abhydrolase_1"/>
    <property type="match status" value="1"/>
</dbReference>
<gene>
    <name evidence="3" type="ORF">AB868_03104</name>
</gene>
<evidence type="ECO:0000313" key="4">
    <source>
        <dbReference type="Proteomes" id="UP000037482"/>
    </source>
</evidence>
<dbReference type="PANTHER" id="PTHR43433:SF5">
    <property type="entry name" value="AB HYDROLASE-1 DOMAIN-CONTAINING PROTEIN"/>
    <property type="match status" value="1"/>
</dbReference>
<evidence type="ECO:0000259" key="2">
    <source>
        <dbReference type="Pfam" id="PF00561"/>
    </source>
</evidence>
<comment type="caution">
    <text evidence="3">The sequence shown here is derived from an EMBL/GenBank/DDBJ whole genome shotgun (WGS) entry which is preliminary data.</text>
</comment>
<dbReference type="Gene3D" id="3.40.50.1820">
    <property type="entry name" value="alpha/beta hydrolase"/>
    <property type="match status" value="1"/>
</dbReference>
<dbReference type="InterPro" id="IPR029058">
    <property type="entry name" value="AB_hydrolase_fold"/>
</dbReference>
<dbReference type="PANTHER" id="PTHR43433">
    <property type="entry name" value="HYDROLASE, ALPHA/BETA FOLD FAMILY PROTEIN"/>
    <property type="match status" value="1"/>
</dbReference>
<organism evidence="3 4">
    <name type="scientific">Serratia marcescens</name>
    <dbReference type="NCBI Taxonomy" id="615"/>
    <lineage>
        <taxon>Bacteria</taxon>
        <taxon>Pseudomonadati</taxon>
        <taxon>Pseudomonadota</taxon>
        <taxon>Gammaproteobacteria</taxon>
        <taxon>Enterobacterales</taxon>
        <taxon>Yersiniaceae</taxon>
        <taxon>Serratia</taxon>
    </lineage>
</organism>
<feature type="domain" description="AB hydrolase-1" evidence="2">
    <location>
        <begin position="43"/>
        <end position="140"/>
    </location>
</feature>